<protein>
    <submittedName>
        <fullName evidence="1">Uncharacterized protein</fullName>
    </submittedName>
</protein>
<dbReference type="InterPro" id="IPR046663">
    <property type="entry name" value="DUF6772"/>
</dbReference>
<gene>
    <name evidence="1" type="ORF">S03H2_16458</name>
</gene>
<dbReference type="Pfam" id="PF20562">
    <property type="entry name" value="DUF6772"/>
    <property type="match status" value="1"/>
</dbReference>
<name>X1H6B8_9ZZZZ</name>
<reference evidence="1" key="1">
    <citation type="journal article" date="2014" name="Front. Microbiol.">
        <title>High frequency of phylogenetically diverse reductive dehalogenase-homologous genes in deep subseafloor sedimentary metagenomes.</title>
        <authorList>
            <person name="Kawai M."/>
            <person name="Futagami T."/>
            <person name="Toyoda A."/>
            <person name="Takaki Y."/>
            <person name="Nishi S."/>
            <person name="Hori S."/>
            <person name="Arai W."/>
            <person name="Tsubouchi T."/>
            <person name="Morono Y."/>
            <person name="Uchiyama I."/>
            <person name="Ito T."/>
            <person name="Fujiyama A."/>
            <person name="Inagaki F."/>
            <person name="Takami H."/>
        </authorList>
    </citation>
    <scope>NUCLEOTIDE SEQUENCE</scope>
    <source>
        <strain evidence="1">Expedition CK06-06</strain>
    </source>
</reference>
<comment type="caution">
    <text evidence="1">The sequence shown here is derived from an EMBL/GenBank/DDBJ whole genome shotgun (WGS) entry which is preliminary data.</text>
</comment>
<feature type="non-terminal residue" evidence="1">
    <location>
        <position position="1"/>
    </location>
</feature>
<dbReference type="AlphaFoldDB" id="X1H6B8"/>
<evidence type="ECO:0000313" key="1">
    <source>
        <dbReference type="EMBL" id="GAH40858.1"/>
    </source>
</evidence>
<accession>X1H6B8</accession>
<organism evidence="1">
    <name type="scientific">marine sediment metagenome</name>
    <dbReference type="NCBI Taxonomy" id="412755"/>
    <lineage>
        <taxon>unclassified sequences</taxon>
        <taxon>metagenomes</taxon>
        <taxon>ecological metagenomes</taxon>
    </lineage>
</organism>
<sequence>TNAKPGLVQLETYFAIKSEAWIGNRDGKEIDGNIDPSQSDFGDFTISNDISNGERRAHCCVRYVNCNAKGELVQKWQTKTSLQVTSKLEWSGESKPATDYHVHHPDDWEDVPDGHQMLCQNEVPTKINWHYLRWQFHTGTFRNILMQVNDKVMNLEEIEVPEYPQEYHLGLTNLLNLSLDVRTHKPIRNFMWFDSILTSVDW</sequence>
<proteinExistence type="predicted"/>
<dbReference type="EMBL" id="BARU01008407">
    <property type="protein sequence ID" value="GAH40858.1"/>
    <property type="molecule type" value="Genomic_DNA"/>
</dbReference>